<dbReference type="SMART" id="SM00829">
    <property type="entry name" value="PKS_ER"/>
    <property type="match status" value="1"/>
</dbReference>
<evidence type="ECO:0000313" key="3">
    <source>
        <dbReference type="Proteomes" id="UP000053424"/>
    </source>
</evidence>
<proteinExistence type="predicted"/>
<dbReference type="PANTHER" id="PTHR45348">
    <property type="entry name" value="HYPOTHETICAL OXIDOREDUCTASE (EUROFUNG)"/>
    <property type="match status" value="1"/>
</dbReference>
<reference evidence="3" key="2">
    <citation type="submission" date="2015-01" db="EMBL/GenBank/DDBJ databases">
        <title>Evolutionary Origins and Diversification of the Mycorrhizal Mutualists.</title>
        <authorList>
            <consortium name="DOE Joint Genome Institute"/>
            <consortium name="Mycorrhizal Genomics Consortium"/>
            <person name="Kohler A."/>
            <person name="Kuo A."/>
            <person name="Nagy L.G."/>
            <person name="Floudas D."/>
            <person name="Copeland A."/>
            <person name="Barry K.W."/>
            <person name="Cichocki N."/>
            <person name="Veneault-Fourrey C."/>
            <person name="LaButti K."/>
            <person name="Lindquist E.A."/>
            <person name="Lipzen A."/>
            <person name="Lundell T."/>
            <person name="Morin E."/>
            <person name="Murat C."/>
            <person name="Riley R."/>
            <person name="Ohm R."/>
            <person name="Sun H."/>
            <person name="Tunlid A."/>
            <person name="Henrissat B."/>
            <person name="Grigoriev I.V."/>
            <person name="Hibbett D.S."/>
            <person name="Martin F."/>
        </authorList>
    </citation>
    <scope>NUCLEOTIDE SEQUENCE [LARGE SCALE GENOMIC DNA]</scope>
    <source>
        <strain evidence="3">h7</strain>
    </source>
</reference>
<dbReference type="GO" id="GO:0016651">
    <property type="term" value="F:oxidoreductase activity, acting on NAD(P)H"/>
    <property type="evidence" value="ECO:0007669"/>
    <property type="project" value="InterPro"/>
</dbReference>
<protein>
    <recommendedName>
        <fullName evidence="1">Enoyl reductase (ER) domain-containing protein</fullName>
    </recommendedName>
</protein>
<name>A0A0C3BVQ5_HEBCY</name>
<dbReference type="Proteomes" id="UP000053424">
    <property type="component" value="Unassembled WGS sequence"/>
</dbReference>
<dbReference type="STRING" id="686832.A0A0C3BVQ5"/>
<dbReference type="Pfam" id="PF00107">
    <property type="entry name" value="ADH_zinc_N"/>
    <property type="match status" value="1"/>
</dbReference>
<dbReference type="InterPro" id="IPR020843">
    <property type="entry name" value="ER"/>
</dbReference>
<dbReference type="EMBL" id="KN831782">
    <property type="protein sequence ID" value="KIM40700.1"/>
    <property type="molecule type" value="Genomic_DNA"/>
</dbReference>
<dbReference type="InterPro" id="IPR036291">
    <property type="entry name" value="NAD(P)-bd_dom_sf"/>
</dbReference>
<reference evidence="2 3" key="1">
    <citation type="submission" date="2014-04" db="EMBL/GenBank/DDBJ databases">
        <authorList>
            <consortium name="DOE Joint Genome Institute"/>
            <person name="Kuo A."/>
            <person name="Gay G."/>
            <person name="Dore J."/>
            <person name="Kohler A."/>
            <person name="Nagy L.G."/>
            <person name="Floudas D."/>
            <person name="Copeland A."/>
            <person name="Barry K.W."/>
            <person name="Cichocki N."/>
            <person name="Veneault-Fourrey C."/>
            <person name="LaButti K."/>
            <person name="Lindquist E.A."/>
            <person name="Lipzen A."/>
            <person name="Lundell T."/>
            <person name="Morin E."/>
            <person name="Murat C."/>
            <person name="Sun H."/>
            <person name="Tunlid A."/>
            <person name="Henrissat B."/>
            <person name="Grigoriev I.V."/>
            <person name="Hibbett D.S."/>
            <person name="Martin F."/>
            <person name="Nordberg H.P."/>
            <person name="Cantor M.N."/>
            <person name="Hua S.X."/>
        </authorList>
    </citation>
    <scope>NUCLEOTIDE SEQUENCE [LARGE SCALE GENOMIC DNA]</scope>
    <source>
        <strain evidence="3">h7</strain>
    </source>
</reference>
<dbReference type="OrthoDB" id="3233595at2759"/>
<dbReference type="SUPFAM" id="SSF51735">
    <property type="entry name" value="NAD(P)-binding Rossmann-fold domains"/>
    <property type="match status" value="1"/>
</dbReference>
<dbReference type="SUPFAM" id="SSF50129">
    <property type="entry name" value="GroES-like"/>
    <property type="match status" value="1"/>
</dbReference>
<evidence type="ECO:0000259" key="1">
    <source>
        <dbReference type="SMART" id="SM00829"/>
    </source>
</evidence>
<dbReference type="Pfam" id="PF08240">
    <property type="entry name" value="ADH_N"/>
    <property type="match status" value="1"/>
</dbReference>
<dbReference type="PANTHER" id="PTHR45348:SF2">
    <property type="entry name" value="ZINC-TYPE ALCOHOL DEHYDROGENASE-LIKE PROTEIN C2E1P3.01"/>
    <property type="match status" value="1"/>
</dbReference>
<evidence type="ECO:0000313" key="2">
    <source>
        <dbReference type="EMBL" id="KIM40700.1"/>
    </source>
</evidence>
<dbReference type="CDD" id="cd08249">
    <property type="entry name" value="enoyl_reductase_like"/>
    <property type="match status" value="1"/>
</dbReference>
<dbReference type="AlphaFoldDB" id="A0A0C3BVQ5"/>
<dbReference type="Gene3D" id="3.40.50.720">
    <property type="entry name" value="NAD(P)-binding Rossmann-like Domain"/>
    <property type="match status" value="1"/>
</dbReference>
<sequence>MSPTQKALYLNKKFGDFVFEDAPIYKPGPGEILIKIKATSLNPVDWKIQKYGVFVEEYPAILGTDVAGDVEELGEGVKEFKKGDRVFVHGQFVNDKASFQQYTLAVASATARIPPSVSYEEASTLPVVLTVSYVGFYNKNPHGFGLTAPASEETQGIYGGTPIVILGGASSVGQIVIQLARLSGFSPIITTASLKHTDNLKSLGATAVFDRDLSASHLKNEIKKLTNEPIKFVYDSISSKTTQETGVELLAPGGQLAVVVPVSAKAGEDKSVLGILGLPRAPHNVELLETLYHDKIAGFLEKGIIKPNKVEVLPNGLAGIPDGLARMEANQISGLKLVARPQETP</sequence>
<dbReference type="InterPro" id="IPR047122">
    <property type="entry name" value="Trans-enoyl_RdTase-like"/>
</dbReference>
<dbReference type="InterPro" id="IPR011032">
    <property type="entry name" value="GroES-like_sf"/>
</dbReference>
<feature type="domain" description="Enoyl reductase (ER)" evidence="1">
    <location>
        <begin position="15"/>
        <end position="339"/>
    </location>
</feature>
<keyword evidence="3" id="KW-1185">Reference proteome</keyword>
<dbReference type="InterPro" id="IPR013154">
    <property type="entry name" value="ADH-like_N"/>
</dbReference>
<accession>A0A0C3BVQ5</accession>
<dbReference type="Gene3D" id="3.90.180.10">
    <property type="entry name" value="Medium-chain alcohol dehydrogenases, catalytic domain"/>
    <property type="match status" value="1"/>
</dbReference>
<organism evidence="2 3">
    <name type="scientific">Hebeloma cylindrosporum</name>
    <dbReference type="NCBI Taxonomy" id="76867"/>
    <lineage>
        <taxon>Eukaryota</taxon>
        <taxon>Fungi</taxon>
        <taxon>Dikarya</taxon>
        <taxon>Basidiomycota</taxon>
        <taxon>Agaricomycotina</taxon>
        <taxon>Agaricomycetes</taxon>
        <taxon>Agaricomycetidae</taxon>
        <taxon>Agaricales</taxon>
        <taxon>Agaricineae</taxon>
        <taxon>Hymenogastraceae</taxon>
        <taxon>Hebeloma</taxon>
    </lineage>
</organism>
<dbReference type="HOGENOM" id="CLU_026673_16_5_1"/>
<gene>
    <name evidence="2" type="ORF">M413DRAFT_446099</name>
</gene>
<dbReference type="InterPro" id="IPR013149">
    <property type="entry name" value="ADH-like_C"/>
</dbReference>